<evidence type="ECO:0000313" key="2">
    <source>
        <dbReference type="EMBL" id="MBY8883316.1"/>
    </source>
</evidence>
<sequence length="96" mass="9077">MVTTRATTAARPNATGASRALTGMLAGLMAAGAVLTAAATPGYAAAPGDGTASGHAVAPADDGHCPIPLTHAGALGRLISQDSLGGTCDALHTQGG</sequence>
<feature type="chain" id="PRO_5045560873" evidence="1">
    <location>
        <begin position="40"/>
        <end position="96"/>
    </location>
</feature>
<keyword evidence="3" id="KW-1185">Reference proteome</keyword>
<evidence type="ECO:0000313" key="3">
    <source>
        <dbReference type="Proteomes" id="UP001198565"/>
    </source>
</evidence>
<dbReference type="Proteomes" id="UP001198565">
    <property type="component" value="Unassembled WGS sequence"/>
</dbReference>
<comment type="caution">
    <text evidence="2">The sequence shown here is derived from an EMBL/GenBank/DDBJ whole genome shotgun (WGS) entry which is preliminary data.</text>
</comment>
<reference evidence="2 3" key="1">
    <citation type="submission" date="2021-08" db="EMBL/GenBank/DDBJ databases">
        <title>Streptomyces sp. PTM05 isolated from lichen.</title>
        <authorList>
            <person name="Somphong A."/>
            <person name="Phongsopitanun W."/>
            <person name="Tanasupawat S."/>
        </authorList>
    </citation>
    <scope>NUCLEOTIDE SEQUENCE [LARGE SCALE GENOMIC DNA]</scope>
    <source>
        <strain evidence="2 3">Ptm05</strain>
    </source>
</reference>
<name>A0ABS7QJG6_9ACTN</name>
<proteinExistence type="predicted"/>
<dbReference type="EMBL" id="JAINVZ010000001">
    <property type="protein sequence ID" value="MBY8883316.1"/>
    <property type="molecule type" value="Genomic_DNA"/>
</dbReference>
<gene>
    <name evidence="2" type="ORF">K7472_00455</name>
</gene>
<evidence type="ECO:0000256" key="1">
    <source>
        <dbReference type="SAM" id="SignalP"/>
    </source>
</evidence>
<accession>A0ABS7QJG6</accession>
<dbReference type="RefSeq" id="WP_222972871.1">
    <property type="nucleotide sequence ID" value="NZ_JAINVZ010000001.1"/>
</dbReference>
<organism evidence="2 3">
    <name type="scientific">Streptantibioticus parmotrematis</name>
    <dbReference type="NCBI Taxonomy" id="2873249"/>
    <lineage>
        <taxon>Bacteria</taxon>
        <taxon>Bacillati</taxon>
        <taxon>Actinomycetota</taxon>
        <taxon>Actinomycetes</taxon>
        <taxon>Kitasatosporales</taxon>
        <taxon>Streptomycetaceae</taxon>
        <taxon>Streptantibioticus</taxon>
    </lineage>
</organism>
<feature type="signal peptide" evidence="1">
    <location>
        <begin position="1"/>
        <end position="39"/>
    </location>
</feature>
<protein>
    <submittedName>
        <fullName evidence="2">Uncharacterized protein</fullName>
    </submittedName>
</protein>
<keyword evidence="1" id="KW-0732">Signal</keyword>